<dbReference type="AlphaFoldDB" id="A0A975G7U5"/>
<dbReference type="InterPro" id="IPR001173">
    <property type="entry name" value="Glyco_trans_2-like"/>
</dbReference>
<evidence type="ECO:0000256" key="5">
    <source>
        <dbReference type="ARBA" id="ARBA00023136"/>
    </source>
</evidence>
<proteinExistence type="predicted"/>
<evidence type="ECO:0000256" key="3">
    <source>
        <dbReference type="ARBA" id="ARBA00022676"/>
    </source>
</evidence>
<keyword evidence="2" id="KW-1003">Cell membrane</keyword>
<evidence type="ECO:0000259" key="7">
    <source>
        <dbReference type="Pfam" id="PF00535"/>
    </source>
</evidence>
<feature type="domain" description="Glycosyltransferase 2-like" evidence="7">
    <location>
        <begin position="8"/>
        <end position="147"/>
    </location>
</feature>
<gene>
    <name evidence="8" type="ORF">KBB96_19015</name>
</gene>
<keyword evidence="3 8" id="KW-0328">Glycosyltransferase</keyword>
<organism evidence="8 9">
    <name type="scientific">Luteolibacter ambystomatis</name>
    <dbReference type="NCBI Taxonomy" id="2824561"/>
    <lineage>
        <taxon>Bacteria</taxon>
        <taxon>Pseudomonadati</taxon>
        <taxon>Verrucomicrobiota</taxon>
        <taxon>Verrucomicrobiia</taxon>
        <taxon>Verrucomicrobiales</taxon>
        <taxon>Verrucomicrobiaceae</taxon>
        <taxon>Luteolibacter</taxon>
    </lineage>
</organism>
<dbReference type="Proteomes" id="UP000676169">
    <property type="component" value="Chromosome"/>
</dbReference>
<feature type="transmembrane region" description="Helical" evidence="6">
    <location>
        <begin position="293"/>
        <end position="314"/>
    </location>
</feature>
<dbReference type="EMBL" id="CP073100">
    <property type="protein sequence ID" value="QUE50937.1"/>
    <property type="molecule type" value="Genomic_DNA"/>
</dbReference>
<keyword evidence="4 8" id="KW-0808">Transferase</keyword>
<name>A0A975G7U5_9BACT</name>
<evidence type="ECO:0000256" key="1">
    <source>
        <dbReference type="ARBA" id="ARBA00004236"/>
    </source>
</evidence>
<dbReference type="RefSeq" id="WP_211631076.1">
    <property type="nucleotide sequence ID" value="NZ_CP073100.1"/>
</dbReference>
<evidence type="ECO:0000256" key="6">
    <source>
        <dbReference type="SAM" id="Phobius"/>
    </source>
</evidence>
<evidence type="ECO:0000256" key="4">
    <source>
        <dbReference type="ARBA" id="ARBA00022679"/>
    </source>
</evidence>
<keyword evidence="6" id="KW-1133">Transmembrane helix</keyword>
<dbReference type="InterPro" id="IPR029044">
    <property type="entry name" value="Nucleotide-diphossugar_trans"/>
</dbReference>
<sequence>MNADPRVSIVVASYNEAGSIAACVRSFAAQRCDGGFEIIIVDDRSTDETGEILASLNLDLLRVIRIDRFEHAVLTSRQVALDTGFREARGEILVVTDADAIVPEDWVAGLCARLDETRADLVGGPVRFAARSDGGNRSNALMQTVDGMFYIGVCSVLNRLGFNSGFVFGNCAFRKDAYFKIGGYEAMGFGLTEDLVFGRALRKAGGRIAFVAQPAVSVRACSSWRVLLDRAQRISAGGCSALSVLLGVWMLLWVITAVGAMIAPAWFLIPFVIRWLAGAAFVAWWLARGGLWRLLPAALIFEPAAILTGLAVMWRGRRVKRVEWGGLTYDR</sequence>
<dbReference type="KEGG" id="lamb:KBB96_19015"/>
<dbReference type="Gene3D" id="3.90.550.10">
    <property type="entry name" value="Spore Coat Polysaccharide Biosynthesis Protein SpsA, Chain A"/>
    <property type="match status" value="1"/>
</dbReference>
<feature type="transmembrane region" description="Helical" evidence="6">
    <location>
        <begin position="240"/>
        <end position="258"/>
    </location>
</feature>
<evidence type="ECO:0000313" key="8">
    <source>
        <dbReference type="EMBL" id="QUE50937.1"/>
    </source>
</evidence>
<keyword evidence="5 6" id="KW-0472">Membrane</keyword>
<dbReference type="PANTHER" id="PTHR43646:SF2">
    <property type="entry name" value="GLYCOSYLTRANSFERASE 2-LIKE DOMAIN-CONTAINING PROTEIN"/>
    <property type="match status" value="1"/>
</dbReference>
<keyword evidence="9" id="KW-1185">Reference proteome</keyword>
<dbReference type="Pfam" id="PF00535">
    <property type="entry name" value="Glycos_transf_2"/>
    <property type="match status" value="1"/>
</dbReference>
<dbReference type="EC" id="2.4.-.-" evidence="8"/>
<dbReference type="PANTHER" id="PTHR43646">
    <property type="entry name" value="GLYCOSYLTRANSFERASE"/>
    <property type="match status" value="1"/>
</dbReference>
<dbReference type="SUPFAM" id="SSF53448">
    <property type="entry name" value="Nucleotide-diphospho-sugar transferases"/>
    <property type="match status" value="1"/>
</dbReference>
<dbReference type="GO" id="GO:0005886">
    <property type="term" value="C:plasma membrane"/>
    <property type="evidence" value="ECO:0007669"/>
    <property type="project" value="UniProtKB-SubCell"/>
</dbReference>
<reference evidence="8" key="1">
    <citation type="submission" date="2021-04" db="EMBL/GenBank/DDBJ databases">
        <title>Luteolibacter sp. 32A isolated from the skin of an Anderson's salamander (Ambystoma andersonii).</title>
        <authorList>
            <person name="Spergser J."/>
            <person name="Busse H.-J."/>
        </authorList>
    </citation>
    <scope>NUCLEOTIDE SEQUENCE</scope>
    <source>
        <strain evidence="8">32A</strain>
    </source>
</reference>
<comment type="subcellular location">
    <subcellularLocation>
        <location evidence="1">Cell membrane</location>
    </subcellularLocation>
</comment>
<keyword evidence="6" id="KW-0812">Transmembrane</keyword>
<accession>A0A975G7U5</accession>
<protein>
    <submittedName>
        <fullName evidence="8">Glycosyltransferase</fullName>
        <ecNumber evidence="8">2.4.-.-</ecNumber>
    </submittedName>
</protein>
<feature type="transmembrane region" description="Helical" evidence="6">
    <location>
        <begin position="265"/>
        <end position="287"/>
    </location>
</feature>
<evidence type="ECO:0000313" key="9">
    <source>
        <dbReference type="Proteomes" id="UP000676169"/>
    </source>
</evidence>
<evidence type="ECO:0000256" key="2">
    <source>
        <dbReference type="ARBA" id="ARBA00022475"/>
    </source>
</evidence>
<dbReference type="GO" id="GO:0016757">
    <property type="term" value="F:glycosyltransferase activity"/>
    <property type="evidence" value="ECO:0007669"/>
    <property type="project" value="UniProtKB-KW"/>
</dbReference>